<dbReference type="EMBL" id="JAYMYQ010000004">
    <property type="protein sequence ID" value="KAK7337693.1"/>
    <property type="molecule type" value="Genomic_DNA"/>
</dbReference>
<gene>
    <name evidence="2" type="ORF">VNO77_18278</name>
</gene>
<dbReference type="Proteomes" id="UP001367508">
    <property type="component" value="Unassembled WGS sequence"/>
</dbReference>
<name>A0AAN9LP46_CANGL</name>
<evidence type="ECO:0000313" key="2">
    <source>
        <dbReference type="EMBL" id="KAK7337693.1"/>
    </source>
</evidence>
<evidence type="ECO:0000313" key="3">
    <source>
        <dbReference type="Proteomes" id="UP001367508"/>
    </source>
</evidence>
<keyword evidence="1" id="KW-0472">Membrane</keyword>
<dbReference type="AlphaFoldDB" id="A0AAN9LP46"/>
<comment type="caution">
    <text evidence="2">The sequence shown here is derived from an EMBL/GenBank/DDBJ whole genome shotgun (WGS) entry which is preliminary data.</text>
</comment>
<keyword evidence="3" id="KW-1185">Reference proteome</keyword>
<protein>
    <submittedName>
        <fullName evidence="2">Uncharacterized protein</fullName>
    </submittedName>
</protein>
<proteinExistence type="predicted"/>
<evidence type="ECO:0000256" key="1">
    <source>
        <dbReference type="SAM" id="Phobius"/>
    </source>
</evidence>
<sequence>MNWRCWYEIAVKEIAISVGCDAAYRLNPSGNINIPTETIAVDRVLPKHCVEFLILQQSHCTANKTCTKCCSYSRQRAQDNGLWRIGTSIWGSILEGEISSAGKLSHLIRFYLFVPVAAAFYLTWEDVQALRN</sequence>
<feature type="transmembrane region" description="Helical" evidence="1">
    <location>
        <begin position="107"/>
        <end position="124"/>
    </location>
</feature>
<organism evidence="2 3">
    <name type="scientific">Canavalia gladiata</name>
    <name type="common">Sword bean</name>
    <name type="synonym">Dolichos gladiatus</name>
    <dbReference type="NCBI Taxonomy" id="3824"/>
    <lineage>
        <taxon>Eukaryota</taxon>
        <taxon>Viridiplantae</taxon>
        <taxon>Streptophyta</taxon>
        <taxon>Embryophyta</taxon>
        <taxon>Tracheophyta</taxon>
        <taxon>Spermatophyta</taxon>
        <taxon>Magnoliopsida</taxon>
        <taxon>eudicotyledons</taxon>
        <taxon>Gunneridae</taxon>
        <taxon>Pentapetalae</taxon>
        <taxon>rosids</taxon>
        <taxon>fabids</taxon>
        <taxon>Fabales</taxon>
        <taxon>Fabaceae</taxon>
        <taxon>Papilionoideae</taxon>
        <taxon>50 kb inversion clade</taxon>
        <taxon>NPAAA clade</taxon>
        <taxon>indigoferoid/millettioid clade</taxon>
        <taxon>Phaseoleae</taxon>
        <taxon>Canavalia</taxon>
    </lineage>
</organism>
<reference evidence="2 3" key="1">
    <citation type="submission" date="2024-01" db="EMBL/GenBank/DDBJ databases">
        <title>The genomes of 5 underutilized Papilionoideae crops provide insights into root nodulation and disease resistanc.</title>
        <authorList>
            <person name="Jiang F."/>
        </authorList>
    </citation>
    <scope>NUCLEOTIDE SEQUENCE [LARGE SCALE GENOMIC DNA]</scope>
    <source>
        <strain evidence="2">LVBAO_FW01</strain>
        <tissue evidence="2">Leaves</tissue>
    </source>
</reference>
<keyword evidence="1" id="KW-0812">Transmembrane</keyword>
<accession>A0AAN9LP46</accession>
<keyword evidence="1" id="KW-1133">Transmembrane helix</keyword>